<evidence type="ECO:0000313" key="1">
    <source>
        <dbReference type="EMBL" id="GBO05416.1"/>
    </source>
</evidence>
<accession>A0A4Y2U195</accession>
<name>A0A4Y2U195_ARAVE</name>
<comment type="caution">
    <text evidence="1">The sequence shown here is derived from an EMBL/GenBank/DDBJ whole genome shotgun (WGS) entry which is preliminary data.</text>
</comment>
<keyword evidence="2" id="KW-1185">Reference proteome</keyword>
<reference evidence="1 2" key="1">
    <citation type="journal article" date="2019" name="Sci. Rep.">
        <title>Orb-weaving spider Araneus ventricosus genome elucidates the spidroin gene catalogue.</title>
        <authorList>
            <person name="Kono N."/>
            <person name="Nakamura H."/>
            <person name="Ohtoshi R."/>
            <person name="Moran D.A.P."/>
            <person name="Shinohara A."/>
            <person name="Yoshida Y."/>
            <person name="Fujiwara M."/>
            <person name="Mori M."/>
            <person name="Tomita M."/>
            <person name="Arakawa K."/>
        </authorList>
    </citation>
    <scope>NUCLEOTIDE SEQUENCE [LARGE SCALE GENOMIC DNA]</scope>
</reference>
<dbReference type="AlphaFoldDB" id="A0A4Y2U195"/>
<sequence length="92" mass="9682">MSLGPPAAADVGETQWQFSAADRIFAGAGTCACSNCSLYTSNGMFQTGFKSVDTNRCVCKGPFSLKDKVGVKRPPSAVTRKFGERVPAQVSS</sequence>
<dbReference type="EMBL" id="BGPR01032067">
    <property type="protein sequence ID" value="GBO05416.1"/>
    <property type="molecule type" value="Genomic_DNA"/>
</dbReference>
<gene>
    <name evidence="1" type="ORF">AVEN_29704_1</name>
</gene>
<organism evidence="1 2">
    <name type="scientific">Araneus ventricosus</name>
    <name type="common">Orbweaver spider</name>
    <name type="synonym">Epeira ventricosa</name>
    <dbReference type="NCBI Taxonomy" id="182803"/>
    <lineage>
        <taxon>Eukaryota</taxon>
        <taxon>Metazoa</taxon>
        <taxon>Ecdysozoa</taxon>
        <taxon>Arthropoda</taxon>
        <taxon>Chelicerata</taxon>
        <taxon>Arachnida</taxon>
        <taxon>Araneae</taxon>
        <taxon>Araneomorphae</taxon>
        <taxon>Entelegynae</taxon>
        <taxon>Araneoidea</taxon>
        <taxon>Araneidae</taxon>
        <taxon>Araneus</taxon>
    </lineage>
</organism>
<evidence type="ECO:0000313" key="2">
    <source>
        <dbReference type="Proteomes" id="UP000499080"/>
    </source>
</evidence>
<protein>
    <submittedName>
        <fullName evidence="1">Uncharacterized protein</fullName>
    </submittedName>
</protein>
<dbReference type="Proteomes" id="UP000499080">
    <property type="component" value="Unassembled WGS sequence"/>
</dbReference>
<proteinExistence type="predicted"/>